<dbReference type="OrthoDB" id="2943660at2759"/>
<keyword evidence="8" id="KW-1185">Reference proteome</keyword>
<comment type="caution">
    <text evidence="7">The sequence shown here is derived from an EMBL/GenBank/DDBJ whole genome shotgun (WGS) entry which is preliminary data.</text>
</comment>
<keyword evidence="4" id="KW-0804">Transcription</keyword>
<reference evidence="7 8" key="1">
    <citation type="submission" date="2015-02" db="EMBL/GenBank/DDBJ databases">
        <title>Draft Genome Sequences of Two Closely-Related Aflatoxigenic Aspergillus Species Obtained from the Cote d'Ivoire.</title>
        <authorList>
            <person name="Moore G.G."/>
            <person name="Beltz S.B."/>
            <person name="Mack B.M."/>
        </authorList>
    </citation>
    <scope>NUCLEOTIDE SEQUENCE [LARGE SCALE GENOMIC DNA]</scope>
    <source>
        <strain evidence="7 8">SRRC1468</strain>
    </source>
</reference>
<dbReference type="GO" id="GO:0046872">
    <property type="term" value="F:metal ion binding"/>
    <property type="evidence" value="ECO:0007669"/>
    <property type="project" value="UniProtKB-KW"/>
</dbReference>
<keyword evidence="3" id="KW-0238">DNA-binding</keyword>
<evidence type="ECO:0000259" key="6">
    <source>
        <dbReference type="Pfam" id="PF08493"/>
    </source>
</evidence>
<evidence type="ECO:0000256" key="2">
    <source>
        <dbReference type="ARBA" id="ARBA00023015"/>
    </source>
</evidence>
<evidence type="ECO:0000256" key="5">
    <source>
        <dbReference type="ARBA" id="ARBA00023242"/>
    </source>
</evidence>
<dbReference type="GO" id="GO:0005634">
    <property type="term" value="C:nucleus"/>
    <property type="evidence" value="ECO:0007669"/>
    <property type="project" value="InterPro"/>
</dbReference>
<dbReference type="EMBL" id="JZBS01001662">
    <property type="protein sequence ID" value="KKK21821.1"/>
    <property type="molecule type" value="Genomic_DNA"/>
</dbReference>
<dbReference type="Proteomes" id="UP000034291">
    <property type="component" value="Unassembled WGS sequence"/>
</dbReference>
<proteinExistence type="predicted"/>
<keyword evidence="5" id="KW-0539">Nucleus</keyword>
<keyword evidence="2" id="KW-0805">Transcription regulation</keyword>
<evidence type="ECO:0000256" key="1">
    <source>
        <dbReference type="ARBA" id="ARBA00022723"/>
    </source>
</evidence>
<organism evidence="7 8">
    <name type="scientific">Aspergillus rambellii</name>
    <dbReference type="NCBI Taxonomy" id="308745"/>
    <lineage>
        <taxon>Eukaryota</taxon>
        <taxon>Fungi</taxon>
        <taxon>Dikarya</taxon>
        <taxon>Ascomycota</taxon>
        <taxon>Pezizomycotina</taxon>
        <taxon>Eurotiomycetes</taxon>
        <taxon>Eurotiomycetidae</taxon>
        <taxon>Eurotiales</taxon>
        <taxon>Aspergillaceae</taxon>
        <taxon>Aspergillus</taxon>
        <taxon>Aspergillus subgen. Nidulantes</taxon>
    </lineage>
</organism>
<feature type="domain" description="Aflatoxin regulatory protein" evidence="6">
    <location>
        <begin position="45"/>
        <end position="135"/>
    </location>
</feature>
<dbReference type="PRINTS" id="PR00755">
    <property type="entry name" value="AFLATOXINBRP"/>
</dbReference>
<evidence type="ECO:0000313" key="7">
    <source>
        <dbReference type="EMBL" id="KKK21821.1"/>
    </source>
</evidence>
<accession>A0A0F8VFG7</accession>
<evidence type="ECO:0000313" key="8">
    <source>
        <dbReference type="Proteomes" id="UP000034291"/>
    </source>
</evidence>
<evidence type="ECO:0000256" key="4">
    <source>
        <dbReference type="ARBA" id="ARBA00023163"/>
    </source>
</evidence>
<gene>
    <name evidence="7" type="ORF">ARAM_004348</name>
</gene>
<dbReference type="GO" id="GO:0006355">
    <property type="term" value="P:regulation of DNA-templated transcription"/>
    <property type="evidence" value="ECO:0007669"/>
    <property type="project" value="InterPro"/>
</dbReference>
<dbReference type="Pfam" id="PF08493">
    <property type="entry name" value="AflR"/>
    <property type="match status" value="1"/>
</dbReference>
<evidence type="ECO:0000256" key="3">
    <source>
        <dbReference type="ARBA" id="ARBA00023125"/>
    </source>
</evidence>
<dbReference type="GO" id="GO:0045122">
    <property type="term" value="P:aflatoxin biosynthetic process"/>
    <property type="evidence" value="ECO:0007669"/>
    <property type="project" value="InterPro"/>
</dbReference>
<keyword evidence="1" id="KW-0479">Metal-binding</keyword>
<dbReference type="InterPro" id="IPR013700">
    <property type="entry name" value="AflR"/>
</dbReference>
<name>A0A0F8VFG7_9EURO</name>
<protein>
    <recommendedName>
        <fullName evidence="6">Aflatoxin regulatory protein domain-containing protein</fullName>
    </recommendedName>
</protein>
<sequence>MRWIPICTGMMADLSVADAASASFMQDITGTAALSSGSSFPNTHPCCLTICLEILMRLFPNAPVGCQRPGSEDEPSKLCTIESVIADNKQIMDTIQTVLECRCAQDEYVVTLVSLIVLKVMGWYVAAARDRPSGAVRDGGMDWEGGLHSRRPSSSSFDEEVLHLPTIIGGYCIDGHHQSRMAAQLVLSELHRVQRLLGRSSVLDSGGPLPMLPGPGISPLSSNTLSHLEDDLRRRFRAVSSETIEILRRA</sequence>
<dbReference type="STRING" id="308745.A0A0F8VFG7"/>
<dbReference type="GO" id="GO:0003677">
    <property type="term" value="F:DNA binding"/>
    <property type="evidence" value="ECO:0007669"/>
    <property type="project" value="UniProtKB-KW"/>
</dbReference>
<dbReference type="AlphaFoldDB" id="A0A0F8VFG7"/>